<gene>
    <name evidence="1" type="ORF">NDU88_004926</name>
</gene>
<sequence>MARWRLQPTGSPITLHLPERVGLLRRGHGEMALTKEDLVSSLHTFKVELRKELTDDFKATLDAFQSDINSRLTSLQADVDSVGTCTFDLEAQVQEMKQQVNPMEREFAHLKSQLQLAILKCGDQENCCRRDNSSV</sequence>
<keyword evidence="2" id="KW-1185">Reference proteome</keyword>
<dbReference type="EMBL" id="JANPWB010000007">
    <property type="protein sequence ID" value="KAJ1173085.1"/>
    <property type="molecule type" value="Genomic_DNA"/>
</dbReference>
<evidence type="ECO:0000313" key="1">
    <source>
        <dbReference type="EMBL" id="KAJ1173085.1"/>
    </source>
</evidence>
<comment type="caution">
    <text evidence="1">The sequence shown here is derived from an EMBL/GenBank/DDBJ whole genome shotgun (WGS) entry which is preliminary data.</text>
</comment>
<reference evidence="1" key="1">
    <citation type="journal article" date="2022" name="bioRxiv">
        <title>Sequencing and chromosome-scale assembly of the giantPleurodeles waltlgenome.</title>
        <authorList>
            <person name="Brown T."/>
            <person name="Elewa A."/>
            <person name="Iarovenko S."/>
            <person name="Subramanian E."/>
            <person name="Araus A.J."/>
            <person name="Petzold A."/>
            <person name="Susuki M."/>
            <person name="Suzuki K.-i.T."/>
            <person name="Hayashi T."/>
            <person name="Toyoda A."/>
            <person name="Oliveira C."/>
            <person name="Osipova E."/>
            <person name="Leigh N.D."/>
            <person name="Simon A."/>
            <person name="Yun M.H."/>
        </authorList>
    </citation>
    <scope>NUCLEOTIDE SEQUENCE</scope>
    <source>
        <strain evidence="1">20211129_DDA</strain>
        <tissue evidence="1">Liver</tissue>
    </source>
</reference>
<dbReference type="Proteomes" id="UP001066276">
    <property type="component" value="Chromosome 4_1"/>
</dbReference>
<protein>
    <submittedName>
        <fullName evidence="1">Uncharacterized protein</fullName>
    </submittedName>
</protein>
<proteinExistence type="predicted"/>
<dbReference type="AlphaFoldDB" id="A0AAV7TA63"/>
<accession>A0AAV7TA63</accession>
<organism evidence="1 2">
    <name type="scientific">Pleurodeles waltl</name>
    <name type="common">Iberian ribbed newt</name>
    <dbReference type="NCBI Taxonomy" id="8319"/>
    <lineage>
        <taxon>Eukaryota</taxon>
        <taxon>Metazoa</taxon>
        <taxon>Chordata</taxon>
        <taxon>Craniata</taxon>
        <taxon>Vertebrata</taxon>
        <taxon>Euteleostomi</taxon>
        <taxon>Amphibia</taxon>
        <taxon>Batrachia</taxon>
        <taxon>Caudata</taxon>
        <taxon>Salamandroidea</taxon>
        <taxon>Salamandridae</taxon>
        <taxon>Pleurodelinae</taxon>
        <taxon>Pleurodeles</taxon>
    </lineage>
</organism>
<name>A0AAV7TA63_PLEWA</name>
<evidence type="ECO:0000313" key="2">
    <source>
        <dbReference type="Proteomes" id="UP001066276"/>
    </source>
</evidence>